<evidence type="ECO:0000256" key="1">
    <source>
        <dbReference type="SAM" id="Phobius"/>
    </source>
</evidence>
<proteinExistence type="predicted"/>
<dbReference type="Proteomes" id="UP000288079">
    <property type="component" value="Unassembled WGS sequence"/>
</dbReference>
<feature type="transmembrane region" description="Helical" evidence="1">
    <location>
        <begin position="117"/>
        <end position="141"/>
    </location>
</feature>
<accession>A0A401LTK6</accession>
<evidence type="ECO:0000313" key="3">
    <source>
        <dbReference type="Proteomes" id="UP000288079"/>
    </source>
</evidence>
<feature type="transmembrane region" description="Helical" evidence="1">
    <location>
        <begin position="147"/>
        <end position="167"/>
    </location>
</feature>
<comment type="caution">
    <text evidence="2">The sequence shown here is derived from an EMBL/GenBank/DDBJ whole genome shotgun (WGS) entry which is preliminary data.</text>
</comment>
<keyword evidence="1" id="KW-0472">Membrane</keyword>
<feature type="transmembrane region" description="Helical" evidence="1">
    <location>
        <begin position="226"/>
        <end position="243"/>
    </location>
</feature>
<sequence length="250" mass="29090">MSIEEYELKEEKDMTLNQIIQLLPKVVKYNLKIIFAGKFIWFLLAAFSFFAFFMFQNAWQREEINEGLIYGILLFPCILLIFYPAVFGIQNDEDSRILEILFGIPDYKYKVWGVRLLMIYVAIFAILIVFSYVAIILLYPVNPLEMSLQLMFPVLFFGNMAFMLSTITRSGNGTAVLMIIIGIALIFVSKMNGMDRSFWNVMLNPFGMPEGFHPMIWESVLIKNRIFLFSASLIWAMIGLLNLQKREKFV</sequence>
<protein>
    <submittedName>
        <fullName evidence="2">Uncharacterized protein</fullName>
    </submittedName>
</protein>
<dbReference type="AlphaFoldDB" id="A0A401LTK6"/>
<keyword evidence="1" id="KW-1133">Transmembrane helix</keyword>
<keyword evidence="1" id="KW-0812">Transmembrane</keyword>
<feature type="transmembrane region" description="Helical" evidence="1">
    <location>
        <begin position="33"/>
        <end position="55"/>
    </location>
</feature>
<feature type="transmembrane region" description="Helical" evidence="1">
    <location>
        <begin position="67"/>
        <end position="89"/>
    </location>
</feature>
<gene>
    <name evidence="2" type="ORF">KGMB02408_17740</name>
</gene>
<reference evidence="2 3" key="1">
    <citation type="submission" date="2018-10" db="EMBL/GenBank/DDBJ databases">
        <title>Draft Genome Sequence of Bacteroides sp. KCTC 15687.</title>
        <authorList>
            <person name="Yu S.Y."/>
            <person name="Kim J.S."/>
            <person name="Oh B.S."/>
            <person name="Park S.H."/>
            <person name="Kang S.W."/>
            <person name="Park J.E."/>
            <person name="Choi S.H."/>
            <person name="Han K.I."/>
            <person name="Lee K.C."/>
            <person name="Eom M.K."/>
            <person name="Suh M.K."/>
            <person name="Lee D.H."/>
            <person name="Yoon H."/>
            <person name="Kim B."/>
            <person name="Yang S.J."/>
            <person name="Lee J.S."/>
            <person name="Lee J.H."/>
        </authorList>
    </citation>
    <scope>NUCLEOTIDE SEQUENCE [LARGE SCALE GENOMIC DNA]</scope>
    <source>
        <strain evidence="2 3">KCTC 15687</strain>
    </source>
</reference>
<name>A0A401LTK6_9BACE</name>
<dbReference type="EMBL" id="BHWB01000004">
    <property type="protein sequence ID" value="GCB34829.1"/>
    <property type="molecule type" value="Genomic_DNA"/>
</dbReference>
<keyword evidence="3" id="KW-1185">Reference proteome</keyword>
<organism evidence="2 3">
    <name type="scientific">Bacteroides faecalis</name>
    <dbReference type="NCBI Taxonomy" id="2447885"/>
    <lineage>
        <taxon>Bacteria</taxon>
        <taxon>Pseudomonadati</taxon>
        <taxon>Bacteroidota</taxon>
        <taxon>Bacteroidia</taxon>
        <taxon>Bacteroidales</taxon>
        <taxon>Bacteroidaceae</taxon>
        <taxon>Bacteroides</taxon>
    </lineage>
</organism>
<evidence type="ECO:0000313" key="2">
    <source>
        <dbReference type="EMBL" id="GCB34829.1"/>
    </source>
</evidence>
<feature type="transmembrane region" description="Helical" evidence="1">
    <location>
        <begin position="174"/>
        <end position="193"/>
    </location>
</feature>